<proteinExistence type="predicted"/>
<protein>
    <submittedName>
        <fullName evidence="2">Uncharacterized protein</fullName>
    </submittedName>
</protein>
<feature type="compositionally biased region" description="Basic and acidic residues" evidence="1">
    <location>
        <begin position="64"/>
        <end position="74"/>
    </location>
</feature>
<reference evidence="2" key="1">
    <citation type="journal article" date="2017" name="Front. Microbiol.">
        <title>Genome Characterization of the First Mimiviruses of Lineage C Isolated in Brazil.</title>
        <authorList>
            <person name="Assis F.L."/>
            <person name="Franco-Luiz A.P.M."/>
            <person name="Dos Santos R.N."/>
            <person name="Campos F.S."/>
            <person name="Dornas F.P."/>
            <person name="Borato P.V.M."/>
            <person name="Franco A.C."/>
            <person name="Abrahao J.S."/>
            <person name="Colson P."/>
            <person name="Scola B."/>
        </authorList>
    </citation>
    <scope>NUCLEOTIDE SEQUENCE [LARGE SCALE GENOMIC DNA]</scope>
</reference>
<feature type="region of interest" description="Disordered" evidence="1">
    <location>
        <begin position="37"/>
        <end position="87"/>
    </location>
</feature>
<name>A0A2L2DL67_MIMIV</name>
<feature type="compositionally biased region" description="Polar residues" evidence="1">
    <location>
        <begin position="112"/>
        <end position="121"/>
    </location>
</feature>
<evidence type="ECO:0000313" key="2">
    <source>
        <dbReference type="EMBL" id="AVG46913.1"/>
    </source>
</evidence>
<dbReference type="Proteomes" id="UP000279644">
    <property type="component" value="Segment"/>
</dbReference>
<evidence type="ECO:0000256" key="1">
    <source>
        <dbReference type="SAM" id="MobiDB-lite"/>
    </source>
</evidence>
<feature type="compositionally biased region" description="Basic and acidic residues" evidence="1">
    <location>
        <begin position="43"/>
        <end position="54"/>
    </location>
</feature>
<organism evidence="2">
    <name type="scientific">Acanthamoeba polyphaga mimivirus</name>
    <name type="common">APMV</name>
    <dbReference type="NCBI Taxonomy" id="212035"/>
    <lineage>
        <taxon>Viruses</taxon>
        <taxon>Varidnaviria</taxon>
        <taxon>Bamfordvirae</taxon>
        <taxon>Nucleocytoviricota</taxon>
        <taxon>Megaviricetes</taxon>
        <taxon>Imitervirales</taxon>
        <taxon>Mimiviridae</taxon>
        <taxon>Megamimivirinae</taxon>
        <taxon>Mimivirus</taxon>
        <taxon>Mimivirus bradfordmassiliense</taxon>
    </lineage>
</organism>
<organismHost>
    <name type="scientific">Acanthamoeba polyphaga</name>
    <name type="common">Amoeba</name>
    <dbReference type="NCBI Taxonomy" id="5757"/>
</organismHost>
<dbReference type="EMBL" id="MG602508">
    <property type="protein sequence ID" value="AVG46913.1"/>
    <property type="molecule type" value="Genomic_DNA"/>
</dbReference>
<sequence length="134" mass="15462">MHNTSSLTMRRTIVTTQQFNSRISSRINFIRINSFGTISSNNNEHKQSHNDKSKISTKCQIQVNKEKPKKKDTYEDYSDTSKPNQSYIPFTFGLSDYFHYSDNDKSSKKIDNNTSESNSHWDSNNDGFDDGSDD</sequence>
<accession>A0A2L2DL67</accession>
<feature type="region of interest" description="Disordered" evidence="1">
    <location>
        <begin position="103"/>
        <end position="134"/>
    </location>
</feature>